<organism evidence="2 3">
    <name type="scientific">Corynebacterium pyruviciproducens</name>
    <dbReference type="NCBI Taxonomy" id="598660"/>
    <lineage>
        <taxon>Bacteria</taxon>
        <taxon>Bacillati</taxon>
        <taxon>Actinomycetota</taxon>
        <taxon>Actinomycetes</taxon>
        <taxon>Mycobacteriales</taxon>
        <taxon>Corynebacteriaceae</taxon>
        <taxon>Corynebacterium</taxon>
    </lineage>
</organism>
<reference evidence="2" key="1">
    <citation type="submission" date="2017-12" db="EMBL/GenBank/DDBJ databases">
        <authorList>
            <person name="Thomas-White K."/>
            <person name="Wolfe A.J."/>
        </authorList>
    </citation>
    <scope>NUCLEOTIDE SEQUENCE</scope>
    <source>
        <strain evidence="2">UMB0763</strain>
    </source>
</reference>
<dbReference type="PANTHER" id="PTHR35335:SF1">
    <property type="entry name" value="UPF0716 PROTEIN FXSA"/>
    <property type="match status" value="1"/>
</dbReference>
<feature type="transmembrane region" description="Helical" evidence="1">
    <location>
        <begin position="28"/>
        <end position="48"/>
    </location>
</feature>
<evidence type="ECO:0000256" key="1">
    <source>
        <dbReference type="SAM" id="Phobius"/>
    </source>
</evidence>
<name>A0AAF0YXM2_9CORY</name>
<dbReference type="GO" id="GO:0016020">
    <property type="term" value="C:membrane"/>
    <property type="evidence" value="ECO:0007669"/>
    <property type="project" value="InterPro"/>
</dbReference>
<dbReference type="NCBIfam" id="NF008528">
    <property type="entry name" value="PRK11463.1-2"/>
    <property type="match status" value="1"/>
</dbReference>
<dbReference type="Pfam" id="PF04186">
    <property type="entry name" value="FxsA"/>
    <property type="match status" value="1"/>
</dbReference>
<feature type="transmembrane region" description="Helical" evidence="1">
    <location>
        <begin position="73"/>
        <end position="97"/>
    </location>
</feature>
<proteinExistence type="predicted"/>
<reference evidence="2" key="2">
    <citation type="submission" date="2023-10" db="EMBL/GenBank/DDBJ databases">
        <authorList>
            <person name="Choi B."/>
        </authorList>
    </citation>
    <scope>NUCLEOTIDE SEQUENCE</scope>
    <source>
        <strain evidence="2">UMB0763</strain>
    </source>
</reference>
<evidence type="ECO:0000313" key="3">
    <source>
        <dbReference type="Proteomes" id="UP000234560"/>
    </source>
</evidence>
<evidence type="ECO:0000313" key="2">
    <source>
        <dbReference type="EMBL" id="WOT03343.1"/>
    </source>
</evidence>
<gene>
    <name evidence="2" type="ORF">CYJ47_06215</name>
</gene>
<dbReference type="PANTHER" id="PTHR35335">
    <property type="entry name" value="UPF0716 PROTEIN FXSA"/>
    <property type="match status" value="1"/>
</dbReference>
<dbReference type="KEGG" id="cpyr:CYJ47_06215"/>
<dbReference type="EMBL" id="CP136958">
    <property type="protein sequence ID" value="WOT03343.1"/>
    <property type="molecule type" value="Genomic_DNA"/>
</dbReference>
<dbReference type="Proteomes" id="UP000234560">
    <property type="component" value="Chromosome"/>
</dbReference>
<keyword evidence="1" id="KW-0472">Membrane</keyword>
<dbReference type="InterPro" id="IPR007313">
    <property type="entry name" value="FxsA"/>
</dbReference>
<dbReference type="AlphaFoldDB" id="A0AAF0YXM2"/>
<protein>
    <submittedName>
        <fullName evidence="2">FxsA family protein</fullName>
    </submittedName>
</protein>
<keyword evidence="1" id="KW-1133">Transmembrane helix</keyword>
<accession>A0AAF0YXM2</accession>
<sequence>MMNFVALFLGYVLLEGLTFWAVASLVGAGWALIGLLLLLVLGTGFAMYESRKLMARAVEGTASAGQVLGDNGLITMGSVALALPGYLSTLFGLVLIFGPTRGLIRRAIATRLQEQVDSMATSMFSQARGGFFPGFATGAPQAQRENKFGTFGGDHTVIDSDDIAQWESEMTTRPEDKDQ</sequence>
<keyword evidence="1" id="KW-0812">Transmembrane</keyword>
<dbReference type="RefSeq" id="WP_180805591.1">
    <property type="nucleotide sequence ID" value="NZ_CAMIHY010000069.1"/>
</dbReference>